<comment type="caution">
    <text evidence="1">The sequence shown here is derived from an EMBL/GenBank/DDBJ whole genome shotgun (WGS) entry which is preliminary data.</text>
</comment>
<accession>A0ACB6SFI3</accession>
<sequence>MHSRCCLDLYSSDDSSWDLCQSSADWDRSPSARNSRLRDPHIRCDRNLGWSIDWAVAYLVAFLDGKNSPDAPDRLKAIRKRATEFQHDGLLRELPYRIFNGLNETLFAGKLKGAVFLSIDSLESDVSGATYTHSKGPNADVKRISIVLNSDVLKYAEARDIVAILIHHMIHAYFLVACGPQEEEEVAYGRLGHGVPFGKILTAIKKLSKTNSRELTPLGFGHELGGLRYAPDEYNYPRKRQAKDHQDDDAWYCSHCHCDVEEIPNAEIDKWFNKVCKPLYDQPESVRSAEVQFLFGKKPTLVDSMIVDKYYSVSCIFDKAKTRFLKIHKDVPESTFMRFLEFLHTGSYSPDLPASSILAAVIGIGARKGPPIIQGSCGTTESPTLADVQFAKLDALMGFKECKAYALERMNTYGLMNEDPLAVLKEIYRGEIDQDLRAWARKFLIQTPSSASFEYLGLNTESAKEPPNLIKLLSDRWPYRARFLEAVEGNGVLEGDMWRALEELCAKSWGGVPGLTASNAILTSLRASAYGNGYSPDTLGLSLARPHETRGLTWPGSCQEVNIDVLERERRELEREKQKAREAQDEARAIVASAERLIANNLSRSLRGEWDRRRNTECDSDY</sequence>
<gene>
    <name evidence="1" type="ORF">BU25DRAFT_357968</name>
</gene>
<protein>
    <submittedName>
        <fullName evidence="1">Uncharacterized protein</fullName>
    </submittedName>
</protein>
<dbReference type="EMBL" id="MU006702">
    <property type="protein sequence ID" value="KAF2632986.1"/>
    <property type="molecule type" value="Genomic_DNA"/>
</dbReference>
<evidence type="ECO:0000313" key="1">
    <source>
        <dbReference type="EMBL" id="KAF2632986.1"/>
    </source>
</evidence>
<keyword evidence="2" id="KW-1185">Reference proteome</keyword>
<evidence type="ECO:0000313" key="2">
    <source>
        <dbReference type="Proteomes" id="UP000799754"/>
    </source>
</evidence>
<proteinExistence type="predicted"/>
<dbReference type="Proteomes" id="UP000799754">
    <property type="component" value="Unassembled WGS sequence"/>
</dbReference>
<organism evidence="1 2">
    <name type="scientific">Macroventuria anomochaeta</name>
    <dbReference type="NCBI Taxonomy" id="301207"/>
    <lineage>
        <taxon>Eukaryota</taxon>
        <taxon>Fungi</taxon>
        <taxon>Dikarya</taxon>
        <taxon>Ascomycota</taxon>
        <taxon>Pezizomycotina</taxon>
        <taxon>Dothideomycetes</taxon>
        <taxon>Pleosporomycetidae</taxon>
        <taxon>Pleosporales</taxon>
        <taxon>Pleosporineae</taxon>
        <taxon>Didymellaceae</taxon>
        <taxon>Macroventuria</taxon>
    </lineage>
</organism>
<reference evidence="1" key="1">
    <citation type="journal article" date="2020" name="Stud. Mycol.">
        <title>101 Dothideomycetes genomes: a test case for predicting lifestyles and emergence of pathogens.</title>
        <authorList>
            <person name="Haridas S."/>
            <person name="Albert R."/>
            <person name="Binder M."/>
            <person name="Bloem J."/>
            <person name="Labutti K."/>
            <person name="Salamov A."/>
            <person name="Andreopoulos B."/>
            <person name="Baker S."/>
            <person name="Barry K."/>
            <person name="Bills G."/>
            <person name="Bluhm B."/>
            <person name="Cannon C."/>
            <person name="Castanera R."/>
            <person name="Culley D."/>
            <person name="Daum C."/>
            <person name="Ezra D."/>
            <person name="Gonzalez J."/>
            <person name="Henrissat B."/>
            <person name="Kuo A."/>
            <person name="Liang C."/>
            <person name="Lipzen A."/>
            <person name="Lutzoni F."/>
            <person name="Magnuson J."/>
            <person name="Mondo S."/>
            <person name="Nolan M."/>
            <person name="Ohm R."/>
            <person name="Pangilinan J."/>
            <person name="Park H.-J."/>
            <person name="Ramirez L."/>
            <person name="Alfaro M."/>
            <person name="Sun H."/>
            <person name="Tritt A."/>
            <person name="Yoshinaga Y."/>
            <person name="Zwiers L.-H."/>
            <person name="Turgeon B."/>
            <person name="Goodwin S."/>
            <person name="Spatafora J."/>
            <person name="Crous P."/>
            <person name="Grigoriev I."/>
        </authorList>
    </citation>
    <scope>NUCLEOTIDE SEQUENCE</scope>
    <source>
        <strain evidence="1">CBS 525.71</strain>
    </source>
</reference>
<name>A0ACB6SFI3_9PLEO</name>